<gene>
    <name evidence="1" type="ORF">IC617_16280</name>
</gene>
<dbReference type="GO" id="GO:0016787">
    <property type="term" value="F:hydrolase activity"/>
    <property type="evidence" value="ECO:0007669"/>
    <property type="project" value="UniProtKB-KW"/>
</dbReference>
<keyword evidence="2" id="KW-1185">Reference proteome</keyword>
<dbReference type="PANTHER" id="PTHR48098">
    <property type="entry name" value="ENTEROCHELIN ESTERASE-RELATED"/>
    <property type="match status" value="1"/>
</dbReference>
<reference evidence="1" key="1">
    <citation type="submission" date="2020-09" db="EMBL/GenBank/DDBJ databases">
        <title>A novel bacterium of genus Neiella, isolated from South China Sea.</title>
        <authorList>
            <person name="Huang H."/>
            <person name="Mo K."/>
            <person name="Hu Y."/>
        </authorList>
    </citation>
    <scope>NUCLEOTIDE SEQUENCE</scope>
    <source>
        <strain evidence="1">HB171785</strain>
    </source>
</reference>
<evidence type="ECO:0000313" key="2">
    <source>
        <dbReference type="Proteomes" id="UP000638014"/>
    </source>
</evidence>
<dbReference type="EMBL" id="JACXAF010000026">
    <property type="protein sequence ID" value="MBD1390987.1"/>
    <property type="molecule type" value="Genomic_DNA"/>
</dbReference>
<dbReference type="SUPFAM" id="SSF53474">
    <property type="entry name" value="alpha/beta-Hydrolases"/>
    <property type="match status" value="1"/>
</dbReference>
<dbReference type="InterPro" id="IPR029058">
    <property type="entry name" value="AB_hydrolase_fold"/>
</dbReference>
<dbReference type="InterPro" id="IPR000801">
    <property type="entry name" value="Esterase-like"/>
</dbReference>
<dbReference type="GO" id="GO:0016747">
    <property type="term" value="F:acyltransferase activity, transferring groups other than amino-acyl groups"/>
    <property type="evidence" value="ECO:0007669"/>
    <property type="project" value="TreeGrafter"/>
</dbReference>
<organism evidence="1 2">
    <name type="scientific">Neiella litorisoli</name>
    <dbReference type="NCBI Taxonomy" id="2771431"/>
    <lineage>
        <taxon>Bacteria</taxon>
        <taxon>Pseudomonadati</taxon>
        <taxon>Pseudomonadota</taxon>
        <taxon>Gammaproteobacteria</taxon>
        <taxon>Alteromonadales</taxon>
        <taxon>Echinimonadaceae</taxon>
        <taxon>Neiella</taxon>
    </lineage>
</organism>
<accession>A0A8J6QM76</accession>
<name>A0A8J6QM76_9GAMM</name>
<dbReference type="AlphaFoldDB" id="A0A8J6QM76"/>
<protein>
    <submittedName>
        <fullName evidence="1">Alpha/beta fold hydrolase</fullName>
    </submittedName>
</protein>
<sequence length="268" mass="29985">MAIQRLEVSDTAYSEANVSTITVNSSHIQGRCDISIYNSVASGKTDVPIVVLLHGVYGSHWVWMRLGGVHQVYQQLKAQGLGDFVLVMPSDGGLWEGSAYLPLPQGNFERWIVDDVIDTAVEHCQCVTTNSRVYLTGLSMGGYGTLRLGAKYPERFAGLSAHSSVTSLADLQQFVEYPVSDYQCADANEADLLHWFSRNRAKVAPLRMDCGEEDSLFASNMELSKHLSELNIEHEFSVYSGGHEWPYWNRHIATTLRFFNQLEQNQSK</sequence>
<evidence type="ECO:0000313" key="1">
    <source>
        <dbReference type="EMBL" id="MBD1390987.1"/>
    </source>
</evidence>
<comment type="caution">
    <text evidence="1">The sequence shown here is derived from an EMBL/GenBank/DDBJ whole genome shotgun (WGS) entry which is preliminary data.</text>
</comment>
<dbReference type="Proteomes" id="UP000638014">
    <property type="component" value="Unassembled WGS sequence"/>
</dbReference>
<keyword evidence="1" id="KW-0378">Hydrolase</keyword>
<dbReference type="Pfam" id="PF00756">
    <property type="entry name" value="Esterase"/>
    <property type="match status" value="1"/>
</dbReference>
<proteinExistence type="predicted"/>
<dbReference type="InterPro" id="IPR050583">
    <property type="entry name" value="Mycobacterial_A85_antigen"/>
</dbReference>
<dbReference type="RefSeq" id="WP_191146051.1">
    <property type="nucleotide sequence ID" value="NZ_JACXAF010000026.1"/>
</dbReference>
<dbReference type="Gene3D" id="3.40.50.1820">
    <property type="entry name" value="alpha/beta hydrolase"/>
    <property type="match status" value="1"/>
</dbReference>
<dbReference type="PANTHER" id="PTHR48098:SF1">
    <property type="entry name" value="DIACYLGLYCEROL ACYLTRANSFERASE_MYCOLYLTRANSFERASE AG85A"/>
    <property type="match status" value="1"/>
</dbReference>